<evidence type="ECO:0000313" key="2">
    <source>
        <dbReference type="EMBL" id="CAK9142283.1"/>
    </source>
</evidence>
<name>A0ABC8RC00_9AQUA</name>
<protein>
    <submittedName>
        <fullName evidence="2">Uncharacterized protein</fullName>
    </submittedName>
</protein>
<dbReference type="EMBL" id="CAUOFW020001214">
    <property type="protein sequence ID" value="CAK9142283.1"/>
    <property type="molecule type" value="Genomic_DNA"/>
</dbReference>
<proteinExistence type="predicted"/>
<gene>
    <name evidence="2" type="ORF">ILEXP_LOCUS9949</name>
</gene>
<organism evidence="2 3">
    <name type="scientific">Ilex paraguariensis</name>
    <name type="common">yerba mate</name>
    <dbReference type="NCBI Taxonomy" id="185542"/>
    <lineage>
        <taxon>Eukaryota</taxon>
        <taxon>Viridiplantae</taxon>
        <taxon>Streptophyta</taxon>
        <taxon>Embryophyta</taxon>
        <taxon>Tracheophyta</taxon>
        <taxon>Spermatophyta</taxon>
        <taxon>Magnoliopsida</taxon>
        <taxon>eudicotyledons</taxon>
        <taxon>Gunneridae</taxon>
        <taxon>Pentapetalae</taxon>
        <taxon>asterids</taxon>
        <taxon>campanulids</taxon>
        <taxon>Aquifoliales</taxon>
        <taxon>Aquifoliaceae</taxon>
        <taxon>Ilex</taxon>
    </lineage>
</organism>
<dbReference type="AlphaFoldDB" id="A0ABC8RC00"/>
<feature type="region of interest" description="Disordered" evidence="1">
    <location>
        <begin position="1"/>
        <end position="21"/>
    </location>
</feature>
<keyword evidence="3" id="KW-1185">Reference proteome</keyword>
<dbReference type="Proteomes" id="UP001642360">
    <property type="component" value="Unassembled WGS sequence"/>
</dbReference>
<reference evidence="2 3" key="1">
    <citation type="submission" date="2024-02" db="EMBL/GenBank/DDBJ databases">
        <authorList>
            <person name="Vignale AGUSTIN F."/>
            <person name="Sosa J E."/>
            <person name="Modenutti C."/>
        </authorList>
    </citation>
    <scope>NUCLEOTIDE SEQUENCE [LARGE SCALE GENOMIC DNA]</scope>
</reference>
<accession>A0ABC8RC00</accession>
<evidence type="ECO:0000313" key="3">
    <source>
        <dbReference type="Proteomes" id="UP001642360"/>
    </source>
</evidence>
<evidence type="ECO:0000256" key="1">
    <source>
        <dbReference type="SAM" id="MobiDB-lite"/>
    </source>
</evidence>
<feature type="non-terminal residue" evidence="2">
    <location>
        <position position="54"/>
    </location>
</feature>
<sequence length="54" mass="6183">MNRTLRPLEDLSPLPHKETSTNVVVASPTTEVHDKDKEIPTCVEDEDYCEDIRD</sequence>
<comment type="caution">
    <text evidence="2">The sequence shown here is derived from an EMBL/GenBank/DDBJ whole genome shotgun (WGS) entry which is preliminary data.</text>
</comment>